<dbReference type="GO" id="GO:0000976">
    <property type="term" value="F:transcription cis-regulatory region binding"/>
    <property type="evidence" value="ECO:0007669"/>
    <property type="project" value="TreeGrafter"/>
</dbReference>
<protein>
    <submittedName>
        <fullName evidence="6">Transcriptional regulator, LysR family</fullName>
    </submittedName>
</protein>
<proteinExistence type="inferred from homology"/>
<evidence type="ECO:0000256" key="2">
    <source>
        <dbReference type="ARBA" id="ARBA00023015"/>
    </source>
</evidence>
<dbReference type="InterPro" id="IPR036388">
    <property type="entry name" value="WH-like_DNA-bd_sf"/>
</dbReference>
<keyword evidence="7" id="KW-1185">Reference proteome</keyword>
<dbReference type="Pfam" id="PF00126">
    <property type="entry name" value="HTH_1"/>
    <property type="match status" value="1"/>
</dbReference>
<comment type="caution">
    <text evidence="6">The sequence shown here is derived from an EMBL/GenBank/DDBJ whole genome shotgun (WGS) entry which is preliminary data.</text>
</comment>
<comment type="similarity">
    <text evidence="1">Belongs to the LysR transcriptional regulatory family.</text>
</comment>
<keyword evidence="2" id="KW-0805">Transcription regulation</keyword>
<gene>
    <name evidence="6" type="ORF">B8V81_1942</name>
</gene>
<evidence type="ECO:0000256" key="4">
    <source>
        <dbReference type="ARBA" id="ARBA00023163"/>
    </source>
</evidence>
<dbReference type="PANTHER" id="PTHR30126">
    <property type="entry name" value="HTH-TYPE TRANSCRIPTIONAL REGULATOR"/>
    <property type="match status" value="1"/>
</dbReference>
<dbReference type="PANTHER" id="PTHR30126:SF40">
    <property type="entry name" value="HTH-TYPE TRANSCRIPTIONAL REGULATOR GLTR"/>
    <property type="match status" value="1"/>
</dbReference>
<dbReference type="FunFam" id="1.10.10.10:FF:000001">
    <property type="entry name" value="LysR family transcriptional regulator"/>
    <property type="match status" value="1"/>
</dbReference>
<name>A0A2N5NBK5_9BACL</name>
<organism evidence="6 7">
    <name type="scientific">Paenibacillus pasadenensis</name>
    <dbReference type="NCBI Taxonomy" id="217090"/>
    <lineage>
        <taxon>Bacteria</taxon>
        <taxon>Bacillati</taxon>
        <taxon>Bacillota</taxon>
        <taxon>Bacilli</taxon>
        <taxon>Bacillales</taxon>
        <taxon>Paenibacillaceae</taxon>
        <taxon>Paenibacillus</taxon>
    </lineage>
</organism>
<keyword evidence="3" id="KW-0238">DNA-binding</keyword>
<dbReference type="Gene3D" id="3.40.190.10">
    <property type="entry name" value="Periplasmic binding protein-like II"/>
    <property type="match status" value="2"/>
</dbReference>
<accession>A0A2N5NBK5</accession>
<dbReference type="Gene3D" id="1.10.10.10">
    <property type="entry name" value="Winged helix-like DNA-binding domain superfamily/Winged helix DNA-binding domain"/>
    <property type="match status" value="1"/>
</dbReference>
<dbReference type="GO" id="GO:0003700">
    <property type="term" value="F:DNA-binding transcription factor activity"/>
    <property type="evidence" value="ECO:0007669"/>
    <property type="project" value="InterPro"/>
</dbReference>
<dbReference type="Proteomes" id="UP000234789">
    <property type="component" value="Unassembled WGS sequence"/>
</dbReference>
<dbReference type="InterPro" id="IPR000847">
    <property type="entry name" value="LysR_HTH_N"/>
</dbReference>
<feature type="domain" description="HTH lysR-type" evidence="5">
    <location>
        <begin position="1"/>
        <end position="58"/>
    </location>
</feature>
<dbReference type="EMBL" id="NFEZ01000003">
    <property type="protein sequence ID" value="PLT47718.1"/>
    <property type="molecule type" value="Genomic_DNA"/>
</dbReference>
<dbReference type="SUPFAM" id="SSF46785">
    <property type="entry name" value="Winged helix' DNA-binding domain"/>
    <property type="match status" value="1"/>
</dbReference>
<dbReference type="InterPro" id="IPR036390">
    <property type="entry name" value="WH_DNA-bd_sf"/>
</dbReference>
<evidence type="ECO:0000256" key="3">
    <source>
        <dbReference type="ARBA" id="ARBA00023125"/>
    </source>
</evidence>
<dbReference type="PRINTS" id="PR00039">
    <property type="entry name" value="HTHLYSR"/>
</dbReference>
<evidence type="ECO:0000313" key="7">
    <source>
        <dbReference type="Proteomes" id="UP000234789"/>
    </source>
</evidence>
<dbReference type="RefSeq" id="WP_101808221.1">
    <property type="nucleotide sequence ID" value="NZ_NFEZ01000003.1"/>
</dbReference>
<keyword evidence="4" id="KW-0804">Transcription</keyword>
<evidence type="ECO:0000259" key="5">
    <source>
        <dbReference type="PROSITE" id="PS50931"/>
    </source>
</evidence>
<reference evidence="6 7" key="1">
    <citation type="submission" date="2017-05" db="EMBL/GenBank/DDBJ databases">
        <title>Functional genome analysis of Paenibacillus pasadenensis strain R16: insights on endophytic life style and antifungal activity.</title>
        <authorList>
            <person name="Passera A."/>
            <person name="Marcolungo L."/>
            <person name="Casati P."/>
            <person name="Brasca M."/>
            <person name="Quaglino F."/>
            <person name="Delledonne M."/>
        </authorList>
    </citation>
    <scope>NUCLEOTIDE SEQUENCE [LARGE SCALE GENOMIC DNA]</scope>
    <source>
        <strain evidence="6 7">R16</strain>
    </source>
</reference>
<dbReference type="SUPFAM" id="SSF53850">
    <property type="entry name" value="Periplasmic binding protein-like II"/>
    <property type="match status" value="1"/>
</dbReference>
<evidence type="ECO:0000313" key="6">
    <source>
        <dbReference type="EMBL" id="PLT47718.1"/>
    </source>
</evidence>
<evidence type="ECO:0000256" key="1">
    <source>
        <dbReference type="ARBA" id="ARBA00009437"/>
    </source>
</evidence>
<sequence>MNLHALRLFRHVADTGSVTRASERMRISQPAITSQIRKLEGELGVRLLEPDGRGIRLTDAGRQVDELARRLFAVEQQIERLAHGYAEGSLGQIRLAATYLPANYLLPAWLARFRQRYDDVELSVRTTNSSEAMRLLLAVEVDLALYGGLPEVHPADIRSEELFRDELWFVVSPDHRYAGRTVPLERMVAEPFVQREPGSSTRERLLALCRTHSVPEPTISLQFNGLHESIRAVAAGYGASFVSSLVVRDAVRRGELSRVEVEGARLHNSIALCTRRGEPLPPAAAALAELIRGSGIQGEGGEALPN</sequence>
<dbReference type="Pfam" id="PF03466">
    <property type="entry name" value="LysR_substrate"/>
    <property type="match status" value="1"/>
</dbReference>
<dbReference type="AlphaFoldDB" id="A0A2N5NBK5"/>
<dbReference type="PROSITE" id="PS50931">
    <property type="entry name" value="HTH_LYSR"/>
    <property type="match status" value="1"/>
</dbReference>
<dbReference type="InterPro" id="IPR005119">
    <property type="entry name" value="LysR_subst-bd"/>
</dbReference>